<reference evidence="2" key="1">
    <citation type="submission" date="2016-10" db="EMBL/GenBank/DDBJ databases">
        <authorList>
            <person name="Varghese N."/>
            <person name="Submissions S."/>
        </authorList>
    </citation>
    <scope>NUCLEOTIDE SEQUENCE [LARGE SCALE GENOMIC DNA]</scope>
    <source>
        <strain evidence="2">DSM 22126</strain>
    </source>
</reference>
<proteinExistence type="predicted"/>
<dbReference type="OrthoDB" id="5144343at2"/>
<dbReference type="eggNOG" id="ENOG5033E2Y">
    <property type="taxonomic scope" value="Bacteria"/>
</dbReference>
<evidence type="ECO:0000313" key="2">
    <source>
        <dbReference type="Proteomes" id="UP000185663"/>
    </source>
</evidence>
<name>A0A1H1TNG0_9CELL</name>
<dbReference type="STRING" id="545619.SAMN04489860_1949"/>
<dbReference type="AlphaFoldDB" id="A0A1H1TNG0"/>
<gene>
    <name evidence="1" type="ORF">SAMN04489860_1949</name>
</gene>
<dbReference type="Proteomes" id="UP000185663">
    <property type="component" value="Chromosome I"/>
</dbReference>
<evidence type="ECO:0000313" key="1">
    <source>
        <dbReference type="EMBL" id="SDS61496.1"/>
    </source>
</evidence>
<protein>
    <submittedName>
        <fullName evidence="1">Uncharacterized protein</fullName>
    </submittedName>
</protein>
<organism evidence="1 2">
    <name type="scientific">Paraoerskovia marina</name>
    <dbReference type="NCBI Taxonomy" id="545619"/>
    <lineage>
        <taxon>Bacteria</taxon>
        <taxon>Bacillati</taxon>
        <taxon>Actinomycetota</taxon>
        <taxon>Actinomycetes</taxon>
        <taxon>Micrococcales</taxon>
        <taxon>Cellulomonadaceae</taxon>
        <taxon>Paraoerskovia</taxon>
    </lineage>
</organism>
<dbReference type="RefSeq" id="WP_083372379.1">
    <property type="nucleotide sequence ID" value="NZ_LT629776.1"/>
</dbReference>
<accession>A0A1H1TNG0</accession>
<dbReference type="EMBL" id="LT629776">
    <property type="protein sequence ID" value="SDS61496.1"/>
    <property type="molecule type" value="Genomic_DNA"/>
</dbReference>
<keyword evidence="2" id="KW-1185">Reference proteome</keyword>
<sequence length="170" mass="17259">MSTDQPTGDGLEGIEIPDDLSSLTGSADPSLAVIVTQIAGAQPLAAACSIAEISADAVPTEVGAVAVLADTKGDAPQKAVSALSQLVRGVPFVLVVKSGEQLTAFRWQDGAVEEELAPGLVLGGAPEVLEDLLVGDGDLSEIDGVVASGSVSRWKAMRQLTAAARKARKK</sequence>